<dbReference type="GO" id="GO:0000978">
    <property type="term" value="F:RNA polymerase II cis-regulatory region sequence-specific DNA binding"/>
    <property type="evidence" value="ECO:0007669"/>
    <property type="project" value="TreeGrafter"/>
</dbReference>
<dbReference type="InterPro" id="IPR001005">
    <property type="entry name" value="SANT/Myb"/>
</dbReference>
<dbReference type="FunFam" id="1.10.10.60:FF:000010">
    <property type="entry name" value="Transcriptional activator Myb isoform A"/>
    <property type="match status" value="1"/>
</dbReference>
<evidence type="ECO:0000256" key="1">
    <source>
        <dbReference type="ARBA" id="ARBA00022737"/>
    </source>
</evidence>
<dbReference type="GeneID" id="94839182"/>
<accession>A0A1J4K5M8</accession>
<dbReference type="PROSITE" id="PS51294">
    <property type="entry name" value="HTH_MYB"/>
    <property type="match status" value="2"/>
</dbReference>
<dbReference type="CDD" id="cd00167">
    <property type="entry name" value="SANT"/>
    <property type="match status" value="2"/>
</dbReference>
<evidence type="ECO:0000256" key="2">
    <source>
        <dbReference type="ARBA" id="ARBA00023125"/>
    </source>
</evidence>
<feature type="domain" description="Myb-like" evidence="3">
    <location>
        <begin position="70"/>
        <end position="121"/>
    </location>
</feature>
<dbReference type="PANTHER" id="PTHR45614">
    <property type="entry name" value="MYB PROTEIN-RELATED"/>
    <property type="match status" value="1"/>
</dbReference>
<keyword evidence="1" id="KW-0677">Repeat</keyword>
<dbReference type="PROSITE" id="PS50090">
    <property type="entry name" value="MYB_LIKE"/>
    <property type="match status" value="2"/>
</dbReference>
<reference evidence="5" key="1">
    <citation type="submission" date="2016-10" db="EMBL/GenBank/DDBJ databases">
        <authorList>
            <person name="Benchimol M."/>
            <person name="Almeida L.G."/>
            <person name="Vasconcelos A.T."/>
            <person name="Perreira-Neves A."/>
            <person name="Rosa I.A."/>
            <person name="Tasca T."/>
            <person name="Bogo M.R."/>
            <person name="de Souza W."/>
        </authorList>
    </citation>
    <scope>NUCLEOTIDE SEQUENCE [LARGE SCALE GENOMIC DNA]</scope>
    <source>
        <strain evidence="5">K</strain>
    </source>
</reference>
<evidence type="ECO:0000313" key="5">
    <source>
        <dbReference type="EMBL" id="OHT06298.1"/>
    </source>
</evidence>
<dbReference type="PANTHER" id="PTHR45614:SF253">
    <property type="entry name" value="CHROMOSOME UNDETERMINED SCAFFOLD_38, WHOLE GENOME SHOTGUN SEQUENCE"/>
    <property type="match status" value="1"/>
</dbReference>
<comment type="caution">
    <text evidence="5">The sequence shown here is derived from an EMBL/GenBank/DDBJ whole genome shotgun (WGS) entry which is preliminary data.</text>
</comment>
<dbReference type="Gene3D" id="1.10.10.60">
    <property type="entry name" value="Homeodomain-like"/>
    <property type="match status" value="2"/>
</dbReference>
<evidence type="ECO:0008006" key="7">
    <source>
        <dbReference type="Google" id="ProtNLM"/>
    </source>
</evidence>
<evidence type="ECO:0000313" key="6">
    <source>
        <dbReference type="Proteomes" id="UP000179807"/>
    </source>
</evidence>
<dbReference type="InterPro" id="IPR017930">
    <property type="entry name" value="Myb_dom"/>
</dbReference>
<evidence type="ECO:0000259" key="3">
    <source>
        <dbReference type="PROSITE" id="PS50090"/>
    </source>
</evidence>
<dbReference type="GO" id="GO:0000981">
    <property type="term" value="F:DNA-binding transcription factor activity, RNA polymerase II-specific"/>
    <property type="evidence" value="ECO:0007669"/>
    <property type="project" value="TreeGrafter"/>
</dbReference>
<dbReference type="SUPFAM" id="SSF46689">
    <property type="entry name" value="Homeodomain-like"/>
    <property type="match status" value="1"/>
</dbReference>
<dbReference type="GO" id="GO:0005634">
    <property type="term" value="C:nucleus"/>
    <property type="evidence" value="ECO:0007669"/>
    <property type="project" value="TreeGrafter"/>
</dbReference>
<dbReference type="RefSeq" id="XP_068359434.1">
    <property type="nucleotide sequence ID" value="XM_068504478.1"/>
</dbReference>
<dbReference type="EMBL" id="MLAK01000729">
    <property type="protein sequence ID" value="OHT06298.1"/>
    <property type="molecule type" value="Genomic_DNA"/>
</dbReference>
<keyword evidence="2" id="KW-0238">DNA-binding</keyword>
<sequence>MIIYDLTKLSNFCGDFITIFHYDTFIENQGFSTFRIFNIKLYLCNLMSAGTNNEYLNNIDNLTRQINESTPKTKKKKFTYDEDLQLINFVKKFGVKKWSVVSQLLKGRTARQCRERWFKYLSPNVSKDNWQPSEDKILLDIVANQGTKWSLISKVFPCRSESEIKNRCTFLINDRLYHAQHNFVFKYNSSNQQNTLPSKFFTLQIFPNGQKGISPNEQILNNTKEIENMSSSITLPFDDSNMRTVAPTMAIESSESSIPCSCLTNNKINELCNGLRADPIEEKNIMFDEKILSVFNHLNKENEIKKISDEAQSNTPHSNNFESIANLIKKENEDETEFEYMTLNVPLLGETLVDW</sequence>
<dbReference type="InterPro" id="IPR050560">
    <property type="entry name" value="MYB_TF"/>
</dbReference>
<dbReference type="AlphaFoldDB" id="A0A1J4K5M8"/>
<proteinExistence type="predicted"/>
<organism evidence="5 6">
    <name type="scientific">Tritrichomonas foetus</name>
    <dbReference type="NCBI Taxonomy" id="1144522"/>
    <lineage>
        <taxon>Eukaryota</taxon>
        <taxon>Metamonada</taxon>
        <taxon>Parabasalia</taxon>
        <taxon>Tritrichomonadida</taxon>
        <taxon>Tritrichomonadidae</taxon>
        <taxon>Tritrichomonas</taxon>
    </lineage>
</organism>
<feature type="domain" description="Myb-like" evidence="3">
    <location>
        <begin position="122"/>
        <end position="167"/>
    </location>
</feature>
<dbReference type="Proteomes" id="UP000179807">
    <property type="component" value="Unassembled WGS sequence"/>
</dbReference>
<dbReference type="Pfam" id="PF00249">
    <property type="entry name" value="Myb_DNA-binding"/>
    <property type="match status" value="2"/>
</dbReference>
<feature type="domain" description="HTH myb-type" evidence="4">
    <location>
        <begin position="70"/>
        <end position="125"/>
    </location>
</feature>
<protein>
    <recommendedName>
        <fullName evidence="7">Myb-like DNA-binding domain containing protein</fullName>
    </recommendedName>
</protein>
<dbReference type="InterPro" id="IPR009057">
    <property type="entry name" value="Homeodomain-like_sf"/>
</dbReference>
<gene>
    <name evidence="5" type="ORF">TRFO_25626</name>
</gene>
<name>A0A1J4K5M8_9EUKA</name>
<feature type="domain" description="HTH myb-type" evidence="4">
    <location>
        <begin position="127"/>
        <end position="176"/>
    </location>
</feature>
<dbReference type="VEuPathDB" id="TrichDB:TRFO_25626"/>
<keyword evidence="6" id="KW-1185">Reference proteome</keyword>
<evidence type="ECO:0000259" key="4">
    <source>
        <dbReference type="PROSITE" id="PS51294"/>
    </source>
</evidence>
<dbReference type="SMART" id="SM00717">
    <property type="entry name" value="SANT"/>
    <property type="match status" value="2"/>
</dbReference>